<reference evidence="2 3" key="1">
    <citation type="submission" date="2015-10" db="EMBL/GenBank/DDBJ databases">
        <authorList>
            <person name="Gilbert D.G."/>
        </authorList>
    </citation>
    <scope>NUCLEOTIDE SEQUENCE [LARGE SCALE GENOMIC DNA]</scope>
    <source>
        <strain evidence="2 3">NRRL B-16712</strain>
    </source>
</reference>
<dbReference type="AlphaFoldDB" id="A0A101JBZ3"/>
<sequence length="134" mass="14229">METMLRRRLLTATLFPILAATGATLVPAAAQAADPLRIRALQCFSFQAGSNYGKINCSVTWDGGEDPSTGVFQVVGGNLRDRQESSDSVARRATYSATCWTPTEVSVTATVTDARGTAVLSQFETRCNAGRPGP</sequence>
<name>A0A101JBZ3_9ACTN</name>
<evidence type="ECO:0008006" key="4">
    <source>
        <dbReference type="Google" id="ProtNLM"/>
    </source>
</evidence>
<organism evidence="2 3">
    <name type="scientific">Actinoplanes awajinensis subsp. mycoplanecinus</name>
    <dbReference type="NCBI Taxonomy" id="135947"/>
    <lineage>
        <taxon>Bacteria</taxon>
        <taxon>Bacillati</taxon>
        <taxon>Actinomycetota</taxon>
        <taxon>Actinomycetes</taxon>
        <taxon>Micromonosporales</taxon>
        <taxon>Micromonosporaceae</taxon>
        <taxon>Actinoplanes</taxon>
    </lineage>
</organism>
<evidence type="ECO:0000313" key="3">
    <source>
        <dbReference type="Proteomes" id="UP000053244"/>
    </source>
</evidence>
<evidence type="ECO:0000313" key="2">
    <source>
        <dbReference type="EMBL" id="KUL23956.1"/>
    </source>
</evidence>
<dbReference type="Proteomes" id="UP000053244">
    <property type="component" value="Unassembled WGS sequence"/>
</dbReference>
<dbReference type="InterPro" id="IPR006311">
    <property type="entry name" value="TAT_signal"/>
</dbReference>
<keyword evidence="3" id="KW-1185">Reference proteome</keyword>
<proteinExistence type="predicted"/>
<dbReference type="PROSITE" id="PS51318">
    <property type="entry name" value="TAT"/>
    <property type="match status" value="1"/>
</dbReference>
<keyword evidence="1" id="KW-0732">Signal</keyword>
<dbReference type="EMBL" id="LLZH01000326">
    <property type="protein sequence ID" value="KUL23956.1"/>
    <property type="molecule type" value="Genomic_DNA"/>
</dbReference>
<feature type="chain" id="PRO_5007097577" description="Ig-like domain-containing protein" evidence="1">
    <location>
        <begin position="33"/>
        <end position="134"/>
    </location>
</feature>
<feature type="signal peptide" evidence="1">
    <location>
        <begin position="1"/>
        <end position="32"/>
    </location>
</feature>
<comment type="caution">
    <text evidence="2">The sequence shown here is derived from an EMBL/GenBank/DDBJ whole genome shotgun (WGS) entry which is preliminary data.</text>
</comment>
<gene>
    <name evidence="2" type="ORF">ADL15_44895</name>
</gene>
<accession>A0A101JBZ3</accession>
<evidence type="ECO:0000256" key="1">
    <source>
        <dbReference type="SAM" id="SignalP"/>
    </source>
</evidence>
<protein>
    <recommendedName>
        <fullName evidence="4">Ig-like domain-containing protein</fullName>
    </recommendedName>
</protein>